<feature type="signal peptide" evidence="1">
    <location>
        <begin position="1"/>
        <end position="21"/>
    </location>
</feature>
<accession>A0A494TLX2</accession>
<dbReference type="EMBL" id="CP032829">
    <property type="protein sequence ID" value="AYJ88023.1"/>
    <property type="molecule type" value="Genomic_DNA"/>
</dbReference>
<organism evidence="2 3">
    <name type="scientific">Sphingomonas paeninsulae</name>
    <dbReference type="NCBI Taxonomy" id="2319844"/>
    <lineage>
        <taxon>Bacteria</taxon>
        <taxon>Pseudomonadati</taxon>
        <taxon>Pseudomonadota</taxon>
        <taxon>Alphaproteobacteria</taxon>
        <taxon>Sphingomonadales</taxon>
        <taxon>Sphingomonadaceae</taxon>
        <taxon>Sphingomonas</taxon>
    </lineage>
</organism>
<dbReference type="OrthoDB" id="7428944at2"/>
<gene>
    <name evidence="2" type="ORF">D3Y57_14480</name>
</gene>
<protein>
    <recommendedName>
        <fullName evidence="4">PepSY domain-containing protein</fullName>
    </recommendedName>
</protein>
<name>A0A494TLX2_SPHPE</name>
<evidence type="ECO:0000256" key="1">
    <source>
        <dbReference type="SAM" id="SignalP"/>
    </source>
</evidence>
<evidence type="ECO:0000313" key="3">
    <source>
        <dbReference type="Proteomes" id="UP000276254"/>
    </source>
</evidence>
<sequence>MKLLFASLALSTLSGVPQAYAQRHQADQDEAFRGRKAGDLRPLRDIEGAIVPQMKRRGADYIGAEYDGGMGRYRLKFMRNGSVIWVDVDGRTGAIVGRAGD</sequence>
<dbReference type="AlphaFoldDB" id="A0A494TLX2"/>
<proteinExistence type="predicted"/>
<feature type="chain" id="PRO_5019810459" description="PepSY domain-containing protein" evidence="1">
    <location>
        <begin position="22"/>
        <end position="101"/>
    </location>
</feature>
<reference evidence="2 3" key="1">
    <citation type="submission" date="2018-09" db="EMBL/GenBank/DDBJ databases">
        <title>Sphingomonas peninsula sp. nov., isolated from fildes peninsula, Antarctic soil.</title>
        <authorList>
            <person name="Yingchao G."/>
        </authorList>
    </citation>
    <scope>NUCLEOTIDE SEQUENCE [LARGE SCALE GENOMIC DNA]</scope>
    <source>
        <strain evidence="2 3">YZ-8</strain>
    </source>
</reference>
<dbReference type="RefSeq" id="WP_121155989.1">
    <property type="nucleotide sequence ID" value="NZ_CP032829.1"/>
</dbReference>
<evidence type="ECO:0000313" key="2">
    <source>
        <dbReference type="EMBL" id="AYJ88023.1"/>
    </source>
</evidence>
<evidence type="ECO:0008006" key="4">
    <source>
        <dbReference type="Google" id="ProtNLM"/>
    </source>
</evidence>
<dbReference type="Proteomes" id="UP000276254">
    <property type="component" value="Chromosome"/>
</dbReference>
<dbReference type="KEGG" id="spha:D3Y57_14480"/>
<keyword evidence="1" id="KW-0732">Signal</keyword>
<keyword evidence="3" id="KW-1185">Reference proteome</keyword>